<dbReference type="EMBL" id="JAIZPD010000009">
    <property type="protein sequence ID" value="KAH0961129.1"/>
    <property type="molecule type" value="Genomic_DNA"/>
</dbReference>
<dbReference type="InterPro" id="IPR029045">
    <property type="entry name" value="ClpP/crotonase-like_dom_sf"/>
</dbReference>
<reference evidence="4" key="1">
    <citation type="submission" date="2021-09" db="EMBL/GenBank/DDBJ databases">
        <title>A high-quality genome of the endoparasitic fungus Hirsutella rhossiliensis with a comparison of Hirsutella genomes reveals transposable elements contributing to genome size variation.</title>
        <authorList>
            <person name="Lin R."/>
            <person name="Jiao Y."/>
            <person name="Sun X."/>
            <person name="Ling J."/>
            <person name="Xie B."/>
            <person name="Cheng X."/>
        </authorList>
    </citation>
    <scope>NUCLEOTIDE SEQUENCE</scope>
    <source>
        <strain evidence="4">HR02</strain>
    </source>
</reference>
<evidence type="ECO:0000313" key="5">
    <source>
        <dbReference type="Proteomes" id="UP000824596"/>
    </source>
</evidence>
<dbReference type="GO" id="GO:0003824">
    <property type="term" value="F:catalytic activity"/>
    <property type="evidence" value="ECO:0007669"/>
    <property type="project" value="InterPro"/>
</dbReference>
<dbReference type="PROSITE" id="PS00166">
    <property type="entry name" value="ENOYL_COA_HYDRATASE"/>
    <property type="match status" value="1"/>
</dbReference>
<sequence>MRFFYPSAMPSSSSSTSSSQPALSQPPPPVSGAVVAFPRPHVLLVTLDRPRQLNALTHSMHAQLDRLWAWFDAEPSLRCAVVTGSAGGRAFSAGADLKEWNARNSSASSSAAEDGLLGHGFGGLSNRRGRKPVVAAVNGLCLGGAVEMVLNADLVVAAAGARFGLPEVGVGVVAVAGGLPRLARIVGRQRASEMALLGSTRHTAAQMREWGIVNKVVGDGGGEAQAAAAAVVEEALRWAERVAANSPDAVMVTREGLLGAWEAEDPRASTRRVGEGVYARMEGGENMREGIASFVERRKPVWKDSKL</sequence>
<dbReference type="CDD" id="cd06558">
    <property type="entry name" value="crotonase-like"/>
    <property type="match status" value="1"/>
</dbReference>
<dbReference type="Proteomes" id="UP000824596">
    <property type="component" value="Unassembled WGS sequence"/>
</dbReference>
<gene>
    <name evidence="4" type="ORF">HRG_08282</name>
</gene>
<dbReference type="RefSeq" id="XP_044718642.1">
    <property type="nucleotide sequence ID" value="XM_044866753.1"/>
</dbReference>
<proteinExistence type="inferred from homology"/>
<dbReference type="PANTHER" id="PTHR11941:SF158">
    <property type="entry name" value="ENOYL-COA HYDRATASE (AFU_ORTHOLOGUE AFUA_2G10650)"/>
    <property type="match status" value="1"/>
</dbReference>
<dbReference type="GeneID" id="68357411"/>
<evidence type="ECO:0000313" key="4">
    <source>
        <dbReference type="EMBL" id="KAH0961129.1"/>
    </source>
</evidence>
<comment type="caution">
    <text evidence="4">The sequence shown here is derived from an EMBL/GenBank/DDBJ whole genome shotgun (WGS) entry which is preliminary data.</text>
</comment>
<evidence type="ECO:0000256" key="3">
    <source>
        <dbReference type="SAM" id="MobiDB-lite"/>
    </source>
</evidence>
<dbReference type="PANTHER" id="PTHR11941">
    <property type="entry name" value="ENOYL-COA HYDRATASE-RELATED"/>
    <property type="match status" value="1"/>
</dbReference>
<dbReference type="Gene3D" id="3.90.226.10">
    <property type="entry name" value="2-enoyl-CoA Hydratase, Chain A, domain 1"/>
    <property type="match status" value="1"/>
</dbReference>
<dbReference type="GO" id="GO:0006635">
    <property type="term" value="P:fatty acid beta-oxidation"/>
    <property type="evidence" value="ECO:0007669"/>
    <property type="project" value="TreeGrafter"/>
</dbReference>
<feature type="compositionally biased region" description="Low complexity" evidence="3">
    <location>
        <begin position="1"/>
        <end position="23"/>
    </location>
</feature>
<evidence type="ECO:0000256" key="1">
    <source>
        <dbReference type="ARBA" id="ARBA00005254"/>
    </source>
</evidence>
<organism evidence="4 5">
    <name type="scientific">Hirsutella rhossiliensis</name>
    <dbReference type="NCBI Taxonomy" id="111463"/>
    <lineage>
        <taxon>Eukaryota</taxon>
        <taxon>Fungi</taxon>
        <taxon>Dikarya</taxon>
        <taxon>Ascomycota</taxon>
        <taxon>Pezizomycotina</taxon>
        <taxon>Sordariomycetes</taxon>
        <taxon>Hypocreomycetidae</taxon>
        <taxon>Hypocreales</taxon>
        <taxon>Ophiocordycipitaceae</taxon>
        <taxon>Hirsutella</taxon>
    </lineage>
</organism>
<feature type="region of interest" description="Disordered" evidence="3">
    <location>
        <begin position="1"/>
        <end position="31"/>
    </location>
</feature>
<accession>A0A9P8SGH5</accession>
<evidence type="ECO:0000256" key="2">
    <source>
        <dbReference type="RuleBase" id="RU003707"/>
    </source>
</evidence>
<dbReference type="AlphaFoldDB" id="A0A9P8SGH5"/>
<comment type="similarity">
    <text evidence="1 2">Belongs to the enoyl-CoA hydratase/isomerase family.</text>
</comment>
<keyword evidence="5" id="KW-1185">Reference proteome</keyword>
<protein>
    <submittedName>
        <fullName evidence="4">Enoyl-CoA hydratase/isomerase domain-containing protein</fullName>
    </submittedName>
</protein>
<dbReference type="OrthoDB" id="2139957at2759"/>
<dbReference type="InterPro" id="IPR001753">
    <property type="entry name" value="Enoyl-CoA_hydra/iso"/>
</dbReference>
<name>A0A9P8SGH5_9HYPO</name>
<dbReference type="InterPro" id="IPR018376">
    <property type="entry name" value="Enoyl-CoA_hyd/isom_CS"/>
</dbReference>
<dbReference type="SUPFAM" id="SSF52096">
    <property type="entry name" value="ClpP/crotonase"/>
    <property type="match status" value="1"/>
</dbReference>
<dbReference type="Pfam" id="PF00378">
    <property type="entry name" value="ECH_1"/>
    <property type="match status" value="1"/>
</dbReference>
<dbReference type="GO" id="GO:0005739">
    <property type="term" value="C:mitochondrion"/>
    <property type="evidence" value="ECO:0007669"/>
    <property type="project" value="TreeGrafter"/>
</dbReference>